<gene>
    <name evidence="1" type="ORF">BST99_04590</name>
</gene>
<reference evidence="2" key="1">
    <citation type="submission" date="2016-11" db="EMBL/GenBank/DDBJ databases">
        <title>Trade-off between light-utilization and light-protection in marine flavobacteria.</title>
        <authorList>
            <person name="Kumagai Y."/>
            <person name="Yoshizawa S."/>
            <person name="Kogure K."/>
        </authorList>
    </citation>
    <scope>NUCLEOTIDE SEQUENCE [LARGE SCALE GENOMIC DNA]</scope>
    <source>
        <strain evidence="2">SG-18</strain>
    </source>
</reference>
<dbReference type="EMBL" id="MQVX01000001">
    <property type="protein sequence ID" value="PQJ15101.1"/>
    <property type="molecule type" value="Genomic_DNA"/>
</dbReference>
<accession>A0A2S7T691</accession>
<protein>
    <submittedName>
        <fullName evidence="1">Uncharacterized protein</fullName>
    </submittedName>
</protein>
<evidence type="ECO:0000313" key="1">
    <source>
        <dbReference type="EMBL" id="PQJ15101.1"/>
    </source>
</evidence>
<proteinExistence type="predicted"/>
<organism evidence="1 2">
    <name type="scientific">Aureicoccus marinus</name>
    <dbReference type="NCBI Taxonomy" id="754435"/>
    <lineage>
        <taxon>Bacteria</taxon>
        <taxon>Pseudomonadati</taxon>
        <taxon>Bacteroidota</taxon>
        <taxon>Flavobacteriia</taxon>
        <taxon>Flavobacteriales</taxon>
        <taxon>Flavobacteriaceae</taxon>
        <taxon>Aureicoccus</taxon>
    </lineage>
</organism>
<dbReference type="AlphaFoldDB" id="A0A2S7T691"/>
<comment type="caution">
    <text evidence="1">The sequence shown here is derived from an EMBL/GenBank/DDBJ whole genome shotgun (WGS) entry which is preliminary data.</text>
</comment>
<evidence type="ECO:0000313" key="2">
    <source>
        <dbReference type="Proteomes" id="UP000239366"/>
    </source>
</evidence>
<dbReference type="OrthoDB" id="9923935at2"/>
<name>A0A2S7T691_9FLAO</name>
<sequence>MKGLLRGLLILLLGAAGGYYLGTEYPNITDLREKIPFLQSEKEGNSEPGEQVSDSTAQMAASCAEDEALHAKLLSVSTSLEAMKLPYVASKGQDCSGIYHKMKDSVQQWLPADCADHYLFPDYDLIRSSRQIADWYYEQGNLTLVEDPMKERNKIKPGSVMFYSKPGKRYTNLSIELLTAKNQNYSSIGAIMHIGTVVDVEKDEKGNVVQYTLMHGRNERHPASRTDFHKEVQSKSNPNLPAFGNWSQQWVAIADIATKKRGEEGIEAP</sequence>
<dbReference type="RefSeq" id="WP_105000753.1">
    <property type="nucleotide sequence ID" value="NZ_MQVX01000001.1"/>
</dbReference>
<dbReference type="Proteomes" id="UP000239366">
    <property type="component" value="Unassembled WGS sequence"/>
</dbReference>
<keyword evidence="2" id="KW-1185">Reference proteome</keyword>